<proteinExistence type="predicted"/>
<keyword evidence="3" id="KW-1185">Reference proteome</keyword>
<evidence type="ECO:0000313" key="2">
    <source>
        <dbReference type="EMBL" id="MCP3054449.1"/>
    </source>
</evidence>
<keyword evidence="1" id="KW-0732">Signal</keyword>
<name>A0A9X2HCI9_9HYPH</name>
<accession>A0A9X2HCI9</accession>
<protein>
    <recommendedName>
        <fullName evidence="4">Curlin associated repeat-containing protein</fullName>
    </recommendedName>
</protein>
<sequence length="258" mass="25920">MFRALLLSTTTGLTFALLAAQASAQQNTLTIEQSGDGNSLFVDQSLASNSRVGGLKVDGFGDLPNLDAGVPISLTDTAIQSGGNNRARITIRNDGGGVFLDQRNNGAGVNEANVTSTNGGVGVVAQNGTGNFAELQVDGDLPSDLSLPFTRPLLGGTTETGAINGAVIQNGDNNSASLATGLQTSGAIVQNGSGSNASLDLTLSNPGSSVIYSQNGSNLQSLTDLQVITNALGPVTVTQTNSAGVTTRGAVTINQTTP</sequence>
<dbReference type="RefSeq" id="WP_253963326.1">
    <property type="nucleotide sequence ID" value="NZ_JALHBS010000027.1"/>
</dbReference>
<reference evidence="2" key="1">
    <citation type="submission" date="2022-03" db="EMBL/GenBank/DDBJ databases">
        <title>Aurantimonas Liuensis sp. Nov., isolated from the hadal seawater of the Mariana Trench.</title>
        <authorList>
            <person name="Liu R."/>
        </authorList>
    </citation>
    <scope>NUCLEOTIDE SEQUENCE</scope>
    <source>
        <strain evidence="2">LRZ36</strain>
    </source>
</reference>
<organism evidence="2 3">
    <name type="scientific">Aurantimonas marianensis</name>
    <dbReference type="NCBI Taxonomy" id="2920428"/>
    <lineage>
        <taxon>Bacteria</taxon>
        <taxon>Pseudomonadati</taxon>
        <taxon>Pseudomonadota</taxon>
        <taxon>Alphaproteobacteria</taxon>
        <taxon>Hyphomicrobiales</taxon>
        <taxon>Aurantimonadaceae</taxon>
        <taxon>Aurantimonas</taxon>
    </lineage>
</organism>
<evidence type="ECO:0000256" key="1">
    <source>
        <dbReference type="SAM" id="SignalP"/>
    </source>
</evidence>
<dbReference type="AlphaFoldDB" id="A0A9X2HCI9"/>
<feature type="chain" id="PRO_5040972920" description="Curlin associated repeat-containing protein" evidence="1">
    <location>
        <begin position="25"/>
        <end position="258"/>
    </location>
</feature>
<evidence type="ECO:0008006" key="4">
    <source>
        <dbReference type="Google" id="ProtNLM"/>
    </source>
</evidence>
<comment type="caution">
    <text evidence="2">The sequence shown here is derived from an EMBL/GenBank/DDBJ whole genome shotgun (WGS) entry which is preliminary data.</text>
</comment>
<feature type="signal peptide" evidence="1">
    <location>
        <begin position="1"/>
        <end position="24"/>
    </location>
</feature>
<dbReference type="EMBL" id="JALHBS010000027">
    <property type="protein sequence ID" value="MCP3054449.1"/>
    <property type="molecule type" value="Genomic_DNA"/>
</dbReference>
<evidence type="ECO:0000313" key="3">
    <source>
        <dbReference type="Proteomes" id="UP001155220"/>
    </source>
</evidence>
<dbReference type="Proteomes" id="UP001155220">
    <property type="component" value="Unassembled WGS sequence"/>
</dbReference>
<gene>
    <name evidence="2" type="ORF">MJ956_04715</name>
</gene>